<name>A0ABT9WUY9_9BACI</name>
<dbReference type="SUPFAM" id="SSF55383">
    <property type="entry name" value="Copper amine oxidase, domain N"/>
    <property type="match status" value="1"/>
</dbReference>
<evidence type="ECO:0000256" key="1">
    <source>
        <dbReference type="SAM" id="SignalP"/>
    </source>
</evidence>
<dbReference type="EMBL" id="JAUSTT010000018">
    <property type="protein sequence ID" value="MDQ0177116.1"/>
    <property type="molecule type" value="Genomic_DNA"/>
</dbReference>
<sequence length="406" mass="45768">MMKKYFSLVLAFVFVFSLAFGQQAASAKAVKLVVDGKEVNDEVAPLLDNEKVYLPVKSFEKLGAKVEWDGSSKTATITNGNNSLKVTIKSDAFDVSLNGKAETLNDPVKLVNERLYLPLRYVATTLGFDVKWDKAEWIVQLNTKNAENSSQQPVPEKPYNKTQELLEKFVSTDLKSFSSNMKIDQTMTASSEPGALKMGMDFKMDVTQEPMSMYMKTKMTMNADGETITVPDSETYFTKQGFFQYEPMSKTWIKFDDSFAKELVDASMNQADPVSQLKMMEKYITDLNITEQDNHYLMTYSMTNEQMHEMMDEMFGILGDDFTEELDGAALNMKIDQSSISIKFDKKTYYPISVSGKTVMSMTIEGETIKINQNITGTYSNHNQVKEIKVPADVVKGAKSIDSLEF</sequence>
<dbReference type="Gene3D" id="3.30.457.10">
    <property type="entry name" value="Copper amine oxidase-like, N-terminal domain"/>
    <property type="match status" value="1"/>
</dbReference>
<gene>
    <name evidence="3" type="ORF">J2S08_002995</name>
</gene>
<protein>
    <recommendedName>
        <fullName evidence="2">Copper amine oxidase-like N-terminal domain-containing protein</fullName>
    </recommendedName>
</protein>
<organism evidence="3 4">
    <name type="scientific">Bacillus chungangensis</name>
    <dbReference type="NCBI Taxonomy" id="587633"/>
    <lineage>
        <taxon>Bacteria</taxon>
        <taxon>Bacillati</taxon>
        <taxon>Bacillota</taxon>
        <taxon>Bacilli</taxon>
        <taxon>Bacillales</taxon>
        <taxon>Bacillaceae</taxon>
        <taxon>Bacillus</taxon>
    </lineage>
</organism>
<feature type="signal peptide" evidence="1">
    <location>
        <begin position="1"/>
        <end position="21"/>
    </location>
</feature>
<evidence type="ECO:0000313" key="3">
    <source>
        <dbReference type="EMBL" id="MDQ0177116.1"/>
    </source>
</evidence>
<dbReference type="Pfam" id="PF20316">
    <property type="entry name" value="DUF6612"/>
    <property type="match status" value="1"/>
</dbReference>
<dbReference type="RefSeq" id="WP_307230832.1">
    <property type="nucleotide sequence ID" value="NZ_JAUSTT010000018.1"/>
</dbReference>
<dbReference type="Pfam" id="PF07833">
    <property type="entry name" value="Cu_amine_oxidN1"/>
    <property type="match status" value="1"/>
</dbReference>
<keyword evidence="1" id="KW-0732">Signal</keyword>
<dbReference type="Proteomes" id="UP001223586">
    <property type="component" value="Unassembled WGS sequence"/>
</dbReference>
<feature type="domain" description="Copper amine oxidase-like N-terminal" evidence="2">
    <location>
        <begin position="33"/>
        <end position="140"/>
    </location>
</feature>
<feature type="chain" id="PRO_5047374823" description="Copper amine oxidase-like N-terminal domain-containing protein" evidence="1">
    <location>
        <begin position="22"/>
        <end position="406"/>
    </location>
</feature>
<evidence type="ECO:0000313" key="4">
    <source>
        <dbReference type="Proteomes" id="UP001223586"/>
    </source>
</evidence>
<keyword evidence="4" id="KW-1185">Reference proteome</keyword>
<evidence type="ECO:0000259" key="2">
    <source>
        <dbReference type="Pfam" id="PF07833"/>
    </source>
</evidence>
<reference evidence="3 4" key="1">
    <citation type="submission" date="2023-07" db="EMBL/GenBank/DDBJ databases">
        <title>Genomic Encyclopedia of Type Strains, Phase IV (KMG-IV): sequencing the most valuable type-strain genomes for metagenomic binning, comparative biology and taxonomic classification.</title>
        <authorList>
            <person name="Goeker M."/>
        </authorList>
    </citation>
    <scope>NUCLEOTIDE SEQUENCE [LARGE SCALE GENOMIC DNA]</scope>
    <source>
        <strain evidence="3 4">DSM 23837</strain>
    </source>
</reference>
<comment type="caution">
    <text evidence="3">The sequence shown here is derived from an EMBL/GenBank/DDBJ whole genome shotgun (WGS) entry which is preliminary data.</text>
</comment>
<proteinExistence type="predicted"/>
<dbReference type="InterPro" id="IPR036582">
    <property type="entry name" value="Mao_N_sf"/>
</dbReference>
<dbReference type="InterPro" id="IPR046720">
    <property type="entry name" value="DUF6612"/>
</dbReference>
<dbReference type="InterPro" id="IPR012854">
    <property type="entry name" value="Cu_amine_oxidase-like_N"/>
</dbReference>
<accession>A0ABT9WUY9</accession>